<dbReference type="InterPro" id="IPR001867">
    <property type="entry name" value="OmpR/PhoB-type_DNA-bd"/>
</dbReference>
<dbReference type="InterPro" id="IPR005158">
    <property type="entry name" value="BTAD"/>
</dbReference>
<feature type="modified residue" description="4-aspartylphosphate" evidence="6">
    <location>
        <position position="54"/>
    </location>
</feature>
<evidence type="ECO:0000256" key="4">
    <source>
        <dbReference type="ARBA" id="ARBA00023125"/>
    </source>
</evidence>
<evidence type="ECO:0000256" key="6">
    <source>
        <dbReference type="PROSITE-ProRule" id="PRU00169"/>
    </source>
</evidence>
<keyword evidence="9" id="KW-1185">Reference proteome</keyword>
<comment type="caution">
    <text evidence="8">The sequence shown here is derived from an EMBL/GenBank/DDBJ whole genome shotgun (WGS) entry which is preliminary data.</text>
</comment>
<dbReference type="Pfam" id="PF00072">
    <property type="entry name" value="Response_reg"/>
    <property type="match status" value="1"/>
</dbReference>
<dbReference type="Proteomes" id="UP001596378">
    <property type="component" value="Unassembled WGS sequence"/>
</dbReference>
<protein>
    <submittedName>
        <fullName evidence="8">Response regulator</fullName>
    </submittedName>
</protein>
<dbReference type="InterPro" id="IPR011006">
    <property type="entry name" value="CheY-like_superfamily"/>
</dbReference>
<accession>A0ABW2FIB1</accession>
<dbReference type="Gene3D" id="1.10.10.10">
    <property type="entry name" value="Winged helix-like DNA-binding domain superfamily/Winged helix DNA-binding domain"/>
    <property type="match status" value="1"/>
</dbReference>
<dbReference type="EMBL" id="JBHTAI010000027">
    <property type="protein sequence ID" value="MFC7152921.1"/>
    <property type="molecule type" value="Genomic_DNA"/>
</dbReference>
<evidence type="ECO:0000256" key="1">
    <source>
        <dbReference type="ARBA" id="ARBA00005820"/>
    </source>
</evidence>
<dbReference type="PROSITE" id="PS50110">
    <property type="entry name" value="RESPONSE_REGULATORY"/>
    <property type="match status" value="1"/>
</dbReference>
<evidence type="ECO:0000256" key="2">
    <source>
        <dbReference type="ARBA" id="ARBA00023012"/>
    </source>
</evidence>
<dbReference type="SMART" id="SM00448">
    <property type="entry name" value="REC"/>
    <property type="match status" value="1"/>
</dbReference>
<dbReference type="PANTHER" id="PTHR35807">
    <property type="entry name" value="TRANSCRIPTIONAL REGULATOR REDD-RELATED"/>
    <property type="match status" value="1"/>
</dbReference>
<reference evidence="9" key="1">
    <citation type="journal article" date="2019" name="Int. J. Syst. Evol. Microbiol.">
        <title>The Global Catalogue of Microorganisms (GCM) 10K type strain sequencing project: providing services to taxonomists for standard genome sequencing and annotation.</title>
        <authorList>
            <consortium name="The Broad Institute Genomics Platform"/>
            <consortium name="The Broad Institute Genome Sequencing Center for Infectious Disease"/>
            <person name="Wu L."/>
            <person name="Ma J."/>
        </authorList>
    </citation>
    <scope>NUCLEOTIDE SEQUENCE [LARGE SCALE GENOMIC DNA]</scope>
    <source>
        <strain evidence="9">KCTC 12907</strain>
    </source>
</reference>
<evidence type="ECO:0000259" key="7">
    <source>
        <dbReference type="PROSITE" id="PS50110"/>
    </source>
</evidence>
<dbReference type="InterPro" id="IPR051677">
    <property type="entry name" value="AfsR-DnrI-RedD_regulator"/>
</dbReference>
<gene>
    <name evidence="8" type="ORF">ACFQMJ_30660</name>
</gene>
<dbReference type="SMART" id="SM01043">
    <property type="entry name" value="BTAD"/>
    <property type="match status" value="1"/>
</dbReference>
<evidence type="ECO:0000256" key="3">
    <source>
        <dbReference type="ARBA" id="ARBA00023015"/>
    </source>
</evidence>
<keyword evidence="5" id="KW-0804">Transcription</keyword>
<evidence type="ECO:0000313" key="9">
    <source>
        <dbReference type="Proteomes" id="UP001596378"/>
    </source>
</evidence>
<feature type="domain" description="Response regulatory" evidence="7">
    <location>
        <begin position="3"/>
        <end position="117"/>
    </location>
</feature>
<dbReference type="SUPFAM" id="SSF46894">
    <property type="entry name" value="C-terminal effector domain of the bipartite response regulators"/>
    <property type="match status" value="1"/>
</dbReference>
<name>A0ABW2FIB1_9BACL</name>
<dbReference type="Gene3D" id="1.25.40.10">
    <property type="entry name" value="Tetratricopeptide repeat domain"/>
    <property type="match status" value="1"/>
</dbReference>
<dbReference type="RefSeq" id="WP_378049880.1">
    <property type="nucleotide sequence ID" value="NZ_JBHMDN010000022.1"/>
</dbReference>
<dbReference type="Gene3D" id="3.40.50.2300">
    <property type="match status" value="1"/>
</dbReference>
<dbReference type="SUPFAM" id="SSF52172">
    <property type="entry name" value="CheY-like"/>
    <property type="match status" value="1"/>
</dbReference>
<keyword evidence="6" id="KW-0597">Phosphoprotein</keyword>
<dbReference type="InterPro" id="IPR011990">
    <property type="entry name" value="TPR-like_helical_dom_sf"/>
</dbReference>
<dbReference type="SMART" id="SM00862">
    <property type="entry name" value="Trans_reg_C"/>
    <property type="match status" value="1"/>
</dbReference>
<comment type="similarity">
    <text evidence="1">Belongs to the AfsR/DnrI/RedD regulatory family.</text>
</comment>
<sequence length="382" mass="43053">MIRVMLIDDEEDALDLLEILLGQIGDVQIAGRYLNPLQAIEDLGRISVDAVFLDNQMPGMKGMEAARKIRSRVPRMPIVFTTAYAEYAVEAFEIQSTDYLLKPFTQDRLRKSVARIRQQILPEPVVQGPASAGFPPAVRCLGGFHIDLPGSGNKVLTWKTKKEKELCAFLIHHAGKAVHTAAIIEALWPEHDLNKAKTYLYTCLSYLRRSLTEHRLPIRILKADQGFVAVMDGATVDVTEFERQLAKARAADEMDVGLFDNLKRLYEGEYMEACDFGWAAPRQLELKADYARALRKGYAHFRSRGNLALAADSLQSLLSLVPDSEIDGRELIQLHLKTGNRNEALRVCRQLEQAVRVQLGAELEEETLLLIRQTKEKTERQA</sequence>
<dbReference type="InterPro" id="IPR001789">
    <property type="entry name" value="Sig_transdc_resp-reg_receiver"/>
</dbReference>
<keyword evidence="2" id="KW-0902">Two-component regulatory system</keyword>
<keyword evidence="4" id="KW-0238">DNA-binding</keyword>
<proteinExistence type="inferred from homology"/>
<dbReference type="SUPFAM" id="SSF48452">
    <property type="entry name" value="TPR-like"/>
    <property type="match status" value="1"/>
</dbReference>
<dbReference type="InterPro" id="IPR036388">
    <property type="entry name" value="WH-like_DNA-bd_sf"/>
</dbReference>
<keyword evidence="3" id="KW-0805">Transcription regulation</keyword>
<evidence type="ECO:0000256" key="5">
    <source>
        <dbReference type="ARBA" id="ARBA00023163"/>
    </source>
</evidence>
<dbReference type="Pfam" id="PF00486">
    <property type="entry name" value="Trans_reg_C"/>
    <property type="match status" value="1"/>
</dbReference>
<organism evidence="8 9">
    <name type="scientific">Cohnella cellulosilytica</name>
    <dbReference type="NCBI Taxonomy" id="986710"/>
    <lineage>
        <taxon>Bacteria</taxon>
        <taxon>Bacillati</taxon>
        <taxon>Bacillota</taxon>
        <taxon>Bacilli</taxon>
        <taxon>Bacillales</taxon>
        <taxon>Paenibacillaceae</taxon>
        <taxon>Cohnella</taxon>
    </lineage>
</organism>
<evidence type="ECO:0000313" key="8">
    <source>
        <dbReference type="EMBL" id="MFC7152921.1"/>
    </source>
</evidence>
<dbReference type="Pfam" id="PF03704">
    <property type="entry name" value="BTAD"/>
    <property type="match status" value="1"/>
</dbReference>
<dbReference type="InterPro" id="IPR016032">
    <property type="entry name" value="Sig_transdc_resp-reg_C-effctor"/>
</dbReference>